<accession>A0A916P8J3</accession>
<evidence type="ECO:0000313" key="2">
    <source>
        <dbReference type="Proteomes" id="UP000039021"/>
    </source>
</evidence>
<proteinExistence type="predicted"/>
<dbReference type="Proteomes" id="UP000039021">
    <property type="component" value="Unassembled WGS sequence"/>
</dbReference>
<name>A0A916P8J3_MYCTX</name>
<dbReference type="EMBL" id="CSBK01001568">
    <property type="protein sequence ID" value="COY84405.1"/>
    <property type="molecule type" value="Genomic_DNA"/>
</dbReference>
<evidence type="ECO:0000313" key="1">
    <source>
        <dbReference type="EMBL" id="COY84405.1"/>
    </source>
</evidence>
<dbReference type="AlphaFoldDB" id="A0A916P8J3"/>
<organism evidence="1 2">
    <name type="scientific">Mycobacterium tuberculosis</name>
    <dbReference type="NCBI Taxonomy" id="1773"/>
    <lineage>
        <taxon>Bacteria</taxon>
        <taxon>Bacillati</taxon>
        <taxon>Actinomycetota</taxon>
        <taxon>Actinomycetes</taxon>
        <taxon>Mycobacteriales</taxon>
        <taxon>Mycobacteriaceae</taxon>
        <taxon>Mycobacterium</taxon>
        <taxon>Mycobacterium tuberculosis complex</taxon>
    </lineage>
</organism>
<sequence length="57" mass="6132">MQAAQGSVEALGAVDGRRIIVIQVIGTVEIRQQPTQGRVTRTLRMPGLDAGDLLEFV</sequence>
<protein>
    <submittedName>
        <fullName evidence="1">Uncharacterized protein</fullName>
    </submittedName>
</protein>
<comment type="caution">
    <text evidence="1">The sequence shown here is derived from an EMBL/GenBank/DDBJ whole genome shotgun (WGS) entry which is preliminary data.</text>
</comment>
<gene>
    <name evidence="1" type="ORF">ERS007739_03138</name>
</gene>
<reference evidence="2" key="1">
    <citation type="submission" date="2015-03" db="EMBL/GenBank/DDBJ databases">
        <authorList>
            <consortium name="Pathogen Informatics"/>
        </authorList>
    </citation>
    <scope>NUCLEOTIDE SEQUENCE [LARGE SCALE GENOMIC DNA]</scope>
    <source>
        <strain evidence="2">N09902308</strain>
    </source>
</reference>